<organism evidence="2 3">
    <name type="scientific">Bacillus capparidis</name>
    <dbReference type="NCBI Taxonomy" id="1840411"/>
    <lineage>
        <taxon>Bacteria</taxon>
        <taxon>Bacillati</taxon>
        <taxon>Bacillota</taxon>
        <taxon>Bacilli</taxon>
        <taxon>Bacillales</taxon>
        <taxon>Bacillaceae</taxon>
        <taxon>Bacillus</taxon>
    </lineage>
</organism>
<sequence length="300" mass="33853">MIRFEKCSIKGSRELNEDVLVVNEQDQIFAVIDGATSVTPYKNRNEETGGFIAANLLGSFLQDVDKTSSLENQVLLANDSLHELMVESGIDTNKKTDLWSAAFVVVRIKETTLEYVQTGDCMLFARYSDGQIRTITHDQVSRFDSKSLKKSLDGKRLGYHDPNELFQYLLPTIRENRNMANTFDGYSVLNGDPRLADFLEKGTINLSGVERIYMISDGLFYPSTSIEEKTDWNAIVSTIDHFGISNYANKVIQMEESDPQCDKYPRLKTSDDKTGIVIDLSQKREFAKSETVQHATAKDV</sequence>
<reference evidence="2 3" key="1">
    <citation type="submission" date="2021-01" db="EMBL/GenBank/DDBJ databases">
        <title>Genomic Encyclopedia of Type Strains, Phase IV (KMG-IV): sequencing the most valuable type-strain genomes for metagenomic binning, comparative biology and taxonomic classification.</title>
        <authorList>
            <person name="Goeker M."/>
        </authorList>
    </citation>
    <scope>NUCLEOTIDE SEQUENCE [LARGE SCALE GENOMIC DNA]</scope>
    <source>
        <strain evidence="2 3">DSM 103394</strain>
    </source>
</reference>
<dbReference type="EMBL" id="JAFDST010000002">
    <property type="protein sequence ID" value="MBP1082089.1"/>
    <property type="molecule type" value="Genomic_DNA"/>
</dbReference>
<dbReference type="Pfam" id="PF13672">
    <property type="entry name" value="PP2C_2"/>
    <property type="match status" value="1"/>
</dbReference>
<gene>
    <name evidence="2" type="ORF">JOC74_002582</name>
</gene>
<feature type="domain" description="PPM-type phosphatase" evidence="1">
    <location>
        <begin position="16"/>
        <end position="219"/>
    </location>
</feature>
<dbReference type="InterPro" id="IPR001932">
    <property type="entry name" value="PPM-type_phosphatase-like_dom"/>
</dbReference>
<protein>
    <submittedName>
        <fullName evidence="2">Serine/threonine protein phosphatase PrpC</fullName>
    </submittedName>
</protein>
<dbReference type="RefSeq" id="WP_053604881.1">
    <property type="nucleotide sequence ID" value="NZ_JAFDST010000002.1"/>
</dbReference>
<evidence type="ECO:0000313" key="3">
    <source>
        <dbReference type="Proteomes" id="UP000674416"/>
    </source>
</evidence>
<dbReference type="SUPFAM" id="SSF81606">
    <property type="entry name" value="PP2C-like"/>
    <property type="match status" value="1"/>
</dbReference>
<evidence type="ECO:0000313" key="2">
    <source>
        <dbReference type="EMBL" id="MBP1082089.1"/>
    </source>
</evidence>
<keyword evidence="3" id="KW-1185">Reference proteome</keyword>
<dbReference type="InterPro" id="IPR036457">
    <property type="entry name" value="PPM-type-like_dom_sf"/>
</dbReference>
<name>A0ABS4CWW9_9BACI</name>
<comment type="caution">
    <text evidence="2">The sequence shown here is derived from an EMBL/GenBank/DDBJ whole genome shotgun (WGS) entry which is preliminary data.</text>
</comment>
<dbReference type="Gene3D" id="3.60.40.10">
    <property type="entry name" value="PPM-type phosphatase domain"/>
    <property type="match status" value="1"/>
</dbReference>
<evidence type="ECO:0000259" key="1">
    <source>
        <dbReference type="Pfam" id="PF13672"/>
    </source>
</evidence>
<dbReference type="Proteomes" id="UP000674416">
    <property type="component" value="Unassembled WGS sequence"/>
</dbReference>
<accession>A0ABS4CWW9</accession>
<proteinExistence type="predicted"/>